<dbReference type="GO" id="GO:0051480">
    <property type="term" value="P:regulation of cytosolic calcium ion concentration"/>
    <property type="evidence" value="ECO:0007669"/>
    <property type="project" value="TreeGrafter"/>
</dbReference>
<sequence length="332" mass="36736">MEASNHQKPPPFRVTSAMIIGGRTALDEVFLPISDSSCLKSQQFELKPLMQNEEGDEQGEGNEENCEKTSSALNDLLPSHDTEKSNRCYQASITSVIVIAFILLLVIFGHHYIKTLLLWIESQDIEVGCAIFLVLYIIISFPIAWGYILLMLAAGYLYGFLYGPLLVLCCASAGLFVSNIVMRHCCRQCFIAKFYSQKVAVIISVIESDQGFKVIALTRLTPIPFGLQNGLFALADISLFRYFTASVLGLMPMAILNCYMGSTLRSMDDVLSDESNKTTAYMIFGAQILVAIGLLGFVIRKARVELKKTVDSLSHVDNTDVGSYINIDIPHT</sequence>
<keyword evidence="4" id="KW-1185">Reference proteome</keyword>
<proteinExistence type="predicted"/>
<name>A0AAN8K4U7_PATCE</name>
<accession>A0AAN8K4U7</accession>
<evidence type="ECO:0000256" key="1">
    <source>
        <dbReference type="SAM" id="Phobius"/>
    </source>
</evidence>
<protein>
    <recommendedName>
        <fullName evidence="2">VTT domain-containing protein</fullName>
    </recommendedName>
</protein>
<keyword evidence="1" id="KW-0812">Transmembrane</keyword>
<reference evidence="3 4" key="1">
    <citation type="submission" date="2024-01" db="EMBL/GenBank/DDBJ databases">
        <title>The genome of the rayed Mediterranean limpet Patella caerulea (Linnaeus, 1758).</title>
        <authorList>
            <person name="Anh-Thu Weber A."/>
            <person name="Halstead-Nussloch G."/>
        </authorList>
    </citation>
    <scope>NUCLEOTIDE SEQUENCE [LARGE SCALE GENOMIC DNA]</scope>
    <source>
        <strain evidence="3">AATW-2023a</strain>
        <tissue evidence="3">Whole specimen</tissue>
    </source>
</reference>
<feature type="transmembrane region" description="Helical" evidence="1">
    <location>
        <begin position="93"/>
        <end position="113"/>
    </location>
</feature>
<dbReference type="GO" id="GO:0005783">
    <property type="term" value="C:endoplasmic reticulum"/>
    <property type="evidence" value="ECO:0007669"/>
    <property type="project" value="TreeGrafter"/>
</dbReference>
<dbReference type="Proteomes" id="UP001347796">
    <property type="component" value="Unassembled WGS sequence"/>
</dbReference>
<gene>
    <name evidence="3" type="ORF">SNE40_007566</name>
</gene>
<keyword evidence="1" id="KW-1133">Transmembrane helix</keyword>
<feature type="transmembrane region" description="Helical" evidence="1">
    <location>
        <begin position="239"/>
        <end position="260"/>
    </location>
</feature>
<feature type="transmembrane region" description="Helical" evidence="1">
    <location>
        <begin position="125"/>
        <end position="150"/>
    </location>
</feature>
<dbReference type="AlphaFoldDB" id="A0AAN8K4U7"/>
<feature type="domain" description="VTT" evidence="2">
    <location>
        <begin position="149"/>
        <end position="262"/>
    </location>
</feature>
<evidence type="ECO:0000313" key="3">
    <source>
        <dbReference type="EMBL" id="KAK6185303.1"/>
    </source>
</evidence>
<feature type="transmembrane region" description="Helical" evidence="1">
    <location>
        <begin position="280"/>
        <end position="299"/>
    </location>
</feature>
<evidence type="ECO:0000259" key="2">
    <source>
        <dbReference type="Pfam" id="PF09335"/>
    </source>
</evidence>
<feature type="transmembrane region" description="Helical" evidence="1">
    <location>
        <begin position="156"/>
        <end position="177"/>
    </location>
</feature>
<dbReference type="PANTHER" id="PTHR46593:SF1">
    <property type="entry name" value="TRANSMEMBRANE PROTEIN 64"/>
    <property type="match status" value="1"/>
</dbReference>
<keyword evidence="1" id="KW-0472">Membrane</keyword>
<dbReference type="InterPro" id="IPR053069">
    <property type="entry name" value="TVP38/TMEM64"/>
</dbReference>
<comment type="caution">
    <text evidence="3">The sequence shown here is derived from an EMBL/GenBank/DDBJ whole genome shotgun (WGS) entry which is preliminary data.</text>
</comment>
<evidence type="ECO:0000313" key="4">
    <source>
        <dbReference type="Proteomes" id="UP001347796"/>
    </source>
</evidence>
<dbReference type="PANTHER" id="PTHR46593">
    <property type="entry name" value="TRANSMEMBRANE PROTEIN 64"/>
    <property type="match status" value="1"/>
</dbReference>
<organism evidence="3 4">
    <name type="scientific">Patella caerulea</name>
    <name type="common">Rayed Mediterranean limpet</name>
    <dbReference type="NCBI Taxonomy" id="87958"/>
    <lineage>
        <taxon>Eukaryota</taxon>
        <taxon>Metazoa</taxon>
        <taxon>Spiralia</taxon>
        <taxon>Lophotrochozoa</taxon>
        <taxon>Mollusca</taxon>
        <taxon>Gastropoda</taxon>
        <taxon>Patellogastropoda</taxon>
        <taxon>Patelloidea</taxon>
        <taxon>Patellidae</taxon>
        <taxon>Patella</taxon>
    </lineage>
</organism>
<dbReference type="InterPro" id="IPR032816">
    <property type="entry name" value="VTT_dom"/>
</dbReference>
<dbReference type="EMBL" id="JAZGQO010000006">
    <property type="protein sequence ID" value="KAK6185303.1"/>
    <property type="molecule type" value="Genomic_DNA"/>
</dbReference>
<dbReference type="Pfam" id="PF09335">
    <property type="entry name" value="VTT_dom"/>
    <property type="match status" value="1"/>
</dbReference>